<comment type="caution">
    <text evidence="1">The sequence shown here is derived from an EMBL/GenBank/DDBJ whole genome shotgun (WGS) entry which is preliminary data.</text>
</comment>
<protein>
    <recommendedName>
        <fullName evidence="3">BON domain-containing protein</fullName>
    </recommendedName>
</protein>
<gene>
    <name evidence="1" type="ORF">VRU49_07005</name>
</gene>
<name>A0ABU7H1P4_9SPHI</name>
<reference evidence="1 2" key="1">
    <citation type="submission" date="2024-01" db="EMBL/GenBank/DDBJ databases">
        <title>Pedobacter sp. nov., isolated from oil-contaminated soil.</title>
        <authorList>
            <person name="Le N.T.T."/>
        </authorList>
    </citation>
    <scope>NUCLEOTIDE SEQUENCE [LARGE SCALE GENOMIC DNA]</scope>
    <source>
        <strain evidence="1 2">VNH31</strain>
    </source>
</reference>
<dbReference type="EMBL" id="JAZDQU010000002">
    <property type="protein sequence ID" value="MEE1885165.1"/>
    <property type="molecule type" value="Genomic_DNA"/>
</dbReference>
<dbReference type="RefSeq" id="WP_330146067.1">
    <property type="nucleotide sequence ID" value="NZ_JAZDQU010000002.1"/>
</dbReference>
<dbReference type="Proteomes" id="UP001337681">
    <property type="component" value="Unassembled WGS sequence"/>
</dbReference>
<evidence type="ECO:0000313" key="1">
    <source>
        <dbReference type="EMBL" id="MEE1885165.1"/>
    </source>
</evidence>
<evidence type="ECO:0008006" key="3">
    <source>
        <dbReference type="Google" id="ProtNLM"/>
    </source>
</evidence>
<accession>A0ABU7H1P4</accession>
<sequence>MKKVVMMLIAIVAITVSEGSAKTLTSNLGLEKLKSQTEFILDLGSIDALTTAEIEQKVEEFIQNNVPNVQLNCTITVKGSVNVGIVEFEIEVSVTGSCAEIAKSGKKIANQILSDVTSAIKGVK</sequence>
<evidence type="ECO:0000313" key="2">
    <source>
        <dbReference type="Proteomes" id="UP001337681"/>
    </source>
</evidence>
<proteinExistence type="predicted"/>
<organism evidence="1 2">
    <name type="scientific">Pedobacter flavus</name>
    <dbReference type="NCBI Taxonomy" id="3113906"/>
    <lineage>
        <taxon>Bacteria</taxon>
        <taxon>Pseudomonadati</taxon>
        <taxon>Bacteroidota</taxon>
        <taxon>Sphingobacteriia</taxon>
        <taxon>Sphingobacteriales</taxon>
        <taxon>Sphingobacteriaceae</taxon>
        <taxon>Pedobacter</taxon>
    </lineage>
</organism>
<keyword evidence="2" id="KW-1185">Reference proteome</keyword>